<name>A0A099CVT4_9GAMM</name>
<reference evidence="2 4" key="2">
    <citation type="submission" date="2020-08" db="EMBL/GenBank/DDBJ databases">
        <title>Genomic Encyclopedia of Type Strains, Phase IV (KMG-IV): sequencing the most valuable type-strain genomes for metagenomic binning, comparative biology and taxonomic classification.</title>
        <authorList>
            <person name="Goeker M."/>
        </authorList>
    </citation>
    <scope>NUCLEOTIDE SEQUENCE [LARGE SCALE GENOMIC DNA]</scope>
    <source>
        <strain evidence="2 4">DSM 107085</strain>
    </source>
</reference>
<dbReference type="OrthoDB" id="6053168at2"/>
<dbReference type="Proteomes" id="UP000560000">
    <property type="component" value="Unassembled WGS sequence"/>
</dbReference>
<dbReference type="AlphaFoldDB" id="A0A099CVT4"/>
<dbReference type="STRING" id="1543381.LF63_0105070"/>
<reference evidence="1 3" key="1">
    <citation type="submission" date="2014-09" db="EMBL/GenBank/DDBJ databases">
        <title>Xanthomonadaceae 3.5X direct submission.</title>
        <authorList>
            <person name="Fang T."/>
            <person name="Wang H."/>
        </authorList>
    </citation>
    <scope>NUCLEOTIDE SEQUENCE [LARGE SCALE GENOMIC DNA]</scope>
    <source>
        <strain evidence="1 3">3.5X</strain>
    </source>
</reference>
<dbReference type="EMBL" id="JROI01000010">
    <property type="protein sequence ID" value="KGI77796.1"/>
    <property type="molecule type" value="Genomic_DNA"/>
</dbReference>
<comment type="caution">
    <text evidence="1">The sequence shown here is derived from an EMBL/GenBank/DDBJ whole genome shotgun (WGS) entry which is preliminary data.</text>
</comment>
<evidence type="ECO:0000313" key="3">
    <source>
        <dbReference type="Proteomes" id="UP000029708"/>
    </source>
</evidence>
<organism evidence="1 3">
    <name type="scientific">Oleiagrimonas soli</name>
    <dbReference type="NCBI Taxonomy" id="1543381"/>
    <lineage>
        <taxon>Bacteria</taxon>
        <taxon>Pseudomonadati</taxon>
        <taxon>Pseudomonadota</taxon>
        <taxon>Gammaproteobacteria</taxon>
        <taxon>Lysobacterales</taxon>
        <taxon>Rhodanobacteraceae</taxon>
        <taxon>Oleiagrimonas</taxon>
    </lineage>
</organism>
<protein>
    <recommendedName>
        <fullName evidence="5">Thioredoxin-like fold domain-containing protein</fullName>
    </recommendedName>
</protein>
<sequence>MPSIRSPQALQRYLKTTPPDASPLRAFSPGARQRFLASLKFGARGLGGFSMDDLDHELTHAQAVRVLALFGAQDYADGVGVSVQRRARIEREWRTEARKRGCSVQTCPESAVERRYDELLRTHADNGHSDAERSARFRQRYARLFDRYQHASTLRTVSDPDLRLLKRAAEHVLFYAPVEPYLTQLRMDLSEMRHRGMTEDRDFTPLYQGYVAGRQFDAATRLRERHPGMDVAPLPAWRTHAPLKKDRPTAIALSADGRSMTRTAFDLDAPLRIVVVASCHFSQDVARAVAADARLRPIFQRHAIWLASQQDTIADAQRWNRMFPDQPIHIAWNNREWAMLDNWAMPTFYVFRHGRLVDQWAGADMPALRAHLRKDGVLSASLKSAPASRP</sequence>
<dbReference type="EMBL" id="JACHET010000001">
    <property type="protein sequence ID" value="MBB6183872.1"/>
    <property type="molecule type" value="Genomic_DNA"/>
</dbReference>
<dbReference type="Proteomes" id="UP000029708">
    <property type="component" value="Unassembled WGS sequence"/>
</dbReference>
<evidence type="ECO:0008006" key="5">
    <source>
        <dbReference type="Google" id="ProtNLM"/>
    </source>
</evidence>
<proteinExistence type="predicted"/>
<evidence type="ECO:0000313" key="2">
    <source>
        <dbReference type="EMBL" id="MBB6183872.1"/>
    </source>
</evidence>
<dbReference type="HOGENOM" id="CLU_707567_0_0_6"/>
<evidence type="ECO:0000313" key="1">
    <source>
        <dbReference type="EMBL" id="KGI77796.1"/>
    </source>
</evidence>
<evidence type="ECO:0000313" key="4">
    <source>
        <dbReference type="Proteomes" id="UP000560000"/>
    </source>
</evidence>
<gene>
    <name evidence="2" type="ORF">HNQ86_001217</name>
    <name evidence="1" type="ORF">LF63_0105070</name>
</gene>
<keyword evidence="3" id="KW-1185">Reference proteome</keyword>
<accession>A0A099CVT4</accession>
<dbReference type="RefSeq" id="WP_043100073.1">
    <property type="nucleotide sequence ID" value="NZ_JACHET010000001.1"/>
</dbReference>